<accession>A0A395TY91</accession>
<organism evidence="2 3">
    <name type="scientific">Vibrio cholerae</name>
    <dbReference type="NCBI Taxonomy" id="666"/>
    <lineage>
        <taxon>Bacteria</taxon>
        <taxon>Pseudomonadati</taxon>
        <taxon>Pseudomonadota</taxon>
        <taxon>Gammaproteobacteria</taxon>
        <taxon>Vibrionales</taxon>
        <taxon>Vibrionaceae</taxon>
        <taxon>Vibrio</taxon>
    </lineage>
</organism>
<sequence length="571" mass="66023">MRLLSLTLDGRYKGLKDQTFSFDTAQGNIIAFIGLNGSGKSQLLELIAESFGYLERFMRSDFKCRNWFSNLAIELHYTNQAYDSEKHGSTYSVLIDHKGLVTLYRDSILVDIKAREHSGIEEEILPSQIIGYSSGLNENLQRAFMKNTIQYLDVMNVKRQWEQRLAAINKARNEKGKRLTEMDIELLEHQFKDAYHYYQTRHPALFPTLLEESSLSDNTDIGLRPTALPRLKYFDQDTTALMLASMGMLADTQQQSIWQGKQRFNKIHSVRLRYDLRKFTHDAGALLDVAKLIECLANVPSCNFQALPRVSKTSEEFFNQFELDYLAGEITIDFSDSRVQHILEDSFFTPQVLFEKLYRLQLLAADFWQGETKQQLRQDNFDRSAKRPQKWKSPIHVMSLKLTDGQACIEFDDLSDGEAQLIQILSMAYIYKDSRVLFLLDEPETHLNPSWRTYFHSFVEDAIGNDNEKVQLFISTHSPFMVSSLKRSNVYQFSRDDSGLIDMKVAQNETYGASFDVLIKDLFELRSLISQSVIDEIREQLKQGDDHAREWIEANLGLSAEKAYLIRKLSQ</sequence>
<dbReference type="PANTHER" id="PTHR43581:SF4">
    <property type="entry name" value="ATP_GTP PHOSPHATASE"/>
    <property type="match status" value="1"/>
</dbReference>
<dbReference type="InterPro" id="IPR027417">
    <property type="entry name" value="P-loop_NTPase"/>
</dbReference>
<evidence type="ECO:0000313" key="2">
    <source>
        <dbReference type="EMBL" id="RGP90087.1"/>
    </source>
</evidence>
<name>A0A395TY91_VIBCL</name>
<reference evidence="2 3" key="1">
    <citation type="journal article" date="2017" name="Emerg. Infect. Dis.">
        <title>Carbapenemase VCC-1-Producing Vibrio cholerae in Coastal Waters of Germany.</title>
        <authorList>
            <person name="Hammerl J.A."/>
            <person name="Jackel C."/>
            <person name="Bortolaia V."/>
            <person name="Schwartz K."/>
            <person name="Bier N."/>
            <person name="Hendriksen R.S."/>
            <person name="Guerra B."/>
            <person name="Strauch E."/>
        </authorList>
    </citation>
    <scope>NUCLEOTIDE SEQUENCE [LARGE SCALE GENOMIC DNA]</scope>
    <source>
        <strain evidence="2 3">VN-2825</strain>
    </source>
</reference>
<evidence type="ECO:0000259" key="1">
    <source>
        <dbReference type="Pfam" id="PF13304"/>
    </source>
</evidence>
<gene>
    <name evidence="2" type="ORF">BC353_09205</name>
</gene>
<dbReference type="GO" id="GO:0016887">
    <property type="term" value="F:ATP hydrolysis activity"/>
    <property type="evidence" value="ECO:0007669"/>
    <property type="project" value="InterPro"/>
</dbReference>
<dbReference type="Gene3D" id="3.40.50.300">
    <property type="entry name" value="P-loop containing nucleotide triphosphate hydrolases"/>
    <property type="match status" value="2"/>
</dbReference>
<dbReference type="Pfam" id="PF13304">
    <property type="entry name" value="AAA_21"/>
    <property type="match status" value="1"/>
</dbReference>
<feature type="domain" description="ATPase AAA-type core" evidence="1">
    <location>
        <begin position="384"/>
        <end position="482"/>
    </location>
</feature>
<protein>
    <submittedName>
        <fullName evidence="2">AAA family ATPase</fullName>
    </submittedName>
</protein>
<dbReference type="PANTHER" id="PTHR43581">
    <property type="entry name" value="ATP/GTP PHOSPHATASE"/>
    <property type="match status" value="1"/>
</dbReference>
<dbReference type="InterPro" id="IPR051396">
    <property type="entry name" value="Bact_Antivir_Def_Nuclease"/>
</dbReference>
<dbReference type="InterPro" id="IPR003959">
    <property type="entry name" value="ATPase_AAA_core"/>
</dbReference>
<evidence type="ECO:0000313" key="3">
    <source>
        <dbReference type="Proteomes" id="UP000266701"/>
    </source>
</evidence>
<dbReference type="SUPFAM" id="SSF52540">
    <property type="entry name" value="P-loop containing nucleoside triphosphate hydrolases"/>
    <property type="match status" value="1"/>
</dbReference>
<dbReference type="Proteomes" id="UP000266701">
    <property type="component" value="Unassembled WGS sequence"/>
</dbReference>
<comment type="caution">
    <text evidence="2">The sequence shown here is derived from an EMBL/GenBank/DDBJ whole genome shotgun (WGS) entry which is preliminary data.</text>
</comment>
<dbReference type="GO" id="GO:0005524">
    <property type="term" value="F:ATP binding"/>
    <property type="evidence" value="ECO:0007669"/>
    <property type="project" value="InterPro"/>
</dbReference>
<dbReference type="AlphaFoldDB" id="A0A395TY91"/>
<proteinExistence type="predicted"/>
<dbReference type="EMBL" id="MCBA01000057">
    <property type="protein sequence ID" value="RGP90087.1"/>
    <property type="molecule type" value="Genomic_DNA"/>
</dbReference>